<organism evidence="3 4">
    <name type="scientific">Streptomyces boncukensis</name>
    <dbReference type="NCBI Taxonomy" id="2711219"/>
    <lineage>
        <taxon>Bacteria</taxon>
        <taxon>Bacillati</taxon>
        <taxon>Actinomycetota</taxon>
        <taxon>Actinomycetes</taxon>
        <taxon>Kitasatosporales</taxon>
        <taxon>Streptomycetaceae</taxon>
        <taxon>Streptomyces</taxon>
    </lineage>
</organism>
<gene>
    <name evidence="3" type="ORF">G5C65_32830</name>
</gene>
<evidence type="ECO:0000313" key="3">
    <source>
        <dbReference type="EMBL" id="NGO73044.1"/>
    </source>
</evidence>
<sequence>MTALRLRWQRSTAIVATGAAAFLGTAIAATPAQAHSKSWSVDCYAVSVKLTNYSQEKDNALTITAGGKQLLATSFKGEFHKKIDLPEHTEELPVSVKVKAGDDDRYSWSGTKQSPVCESESPSPTPTESDDDSTPSPTPTTPS</sequence>
<feature type="region of interest" description="Disordered" evidence="1">
    <location>
        <begin position="94"/>
        <end position="143"/>
    </location>
</feature>
<accession>A0A6G4X8G7</accession>
<feature type="non-terminal residue" evidence="3">
    <location>
        <position position="143"/>
    </location>
</feature>
<evidence type="ECO:0000313" key="4">
    <source>
        <dbReference type="Proteomes" id="UP000477722"/>
    </source>
</evidence>
<proteinExistence type="predicted"/>
<keyword evidence="4" id="KW-1185">Reference proteome</keyword>
<feature type="signal peptide" evidence="2">
    <location>
        <begin position="1"/>
        <end position="28"/>
    </location>
</feature>
<comment type="caution">
    <text evidence="3">The sequence shown here is derived from an EMBL/GenBank/DDBJ whole genome shotgun (WGS) entry which is preliminary data.</text>
</comment>
<keyword evidence="2" id="KW-0732">Signal</keyword>
<evidence type="ECO:0000256" key="2">
    <source>
        <dbReference type="SAM" id="SignalP"/>
    </source>
</evidence>
<feature type="chain" id="PRO_5039116697" evidence="2">
    <location>
        <begin position="29"/>
        <end position="143"/>
    </location>
</feature>
<protein>
    <submittedName>
        <fullName evidence="3">Cell wall protein</fullName>
    </submittedName>
</protein>
<name>A0A6G4X8G7_9ACTN</name>
<evidence type="ECO:0000256" key="1">
    <source>
        <dbReference type="SAM" id="MobiDB-lite"/>
    </source>
</evidence>
<dbReference type="RefSeq" id="WP_165302717.1">
    <property type="nucleotide sequence ID" value="NZ_JAAKZZ010000605.1"/>
</dbReference>
<dbReference type="AlphaFoldDB" id="A0A6G4X8G7"/>
<reference evidence="3 4" key="1">
    <citation type="submission" date="2020-02" db="EMBL/GenBank/DDBJ databases">
        <title>Whole-genome analyses of novel actinobacteria.</title>
        <authorList>
            <person name="Sahin N."/>
            <person name="Tatar D."/>
        </authorList>
    </citation>
    <scope>NUCLEOTIDE SEQUENCE [LARGE SCALE GENOMIC DNA]</scope>
    <source>
        <strain evidence="3 4">SB3404</strain>
    </source>
</reference>
<dbReference type="EMBL" id="JAAKZZ010000605">
    <property type="protein sequence ID" value="NGO73044.1"/>
    <property type="molecule type" value="Genomic_DNA"/>
</dbReference>
<dbReference type="Proteomes" id="UP000477722">
    <property type="component" value="Unassembled WGS sequence"/>
</dbReference>